<keyword evidence="4" id="KW-0862">Zinc</keyword>
<dbReference type="PANTHER" id="PTHR43161">
    <property type="entry name" value="SORBITOL DEHYDROGENASE"/>
    <property type="match status" value="1"/>
</dbReference>
<gene>
    <name evidence="8" type="ORF">AAC691_00505</name>
</gene>
<feature type="domain" description="Alcohol dehydrogenase-like N-terminal" evidence="7">
    <location>
        <begin position="60"/>
        <end position="168"/>
    </location>
</feature>
<comment type="similarity">
    <text evidence="2">Belongs to the zinc-containing alcohol dehydrogenase family.</text>
</comment>
<dbReference type="Gene3D" id="3.90.180.10">
    <property type="entry name" value="Medium-chain alcohol dehydrogenases, catalytic domain"/>
    <property type="match status" value="1"/>
</dbReference>
<evidence type="ECO:0000259" key="7">
    <source>
        <dbReference type="Pfam" id="PF08240"/>
    </source>
</evidence>
<dbReference type="EMBL" id="CP152276">
    <property type="protein sequence ID" value="XAE43007.1"/>
    <property type="molecule type" value="Genomic_DNA"/>
</dbReference>
<keyword evidence="5" id="KW-0560">Oxidoreductase</keyword>
<feature type="domain" description="Alcohol dehydrogenase-like C-terminal" evidence="6">
    <location>
        <begin position="208"/>
        <end position="321"/>
    </location>
</feature>
<organism evidence="8 9">
    <name type="scientific">Nguyenibacter vanlangensis</name>
    <dbReference type="NCBI Taxonomy" id="1216886"/>
    <lineage>
        <taxon>Bacteria</taxon>
        <taxon>Pseudomonadati</taxon>
        <taxon>Pseudomonadota</taxon>
        <taxon>Alphaproteobacteria</taxon>
        <taxon>Acetobacterales</taxon>
        <taxon>Acetobacteraceae</taxon>
        <taxon>Nguyenibacter</taxon>
    </lineage>
</organism>
<evidence type="ECO:0000256" key="5">
    <source>
        <dbReference type="ARBA" id="ARBA00023002"/>
    </source>
</evidence>
<evidence type="ECO:0000256" key="1">
    <source>
        <dbReference type="ARBA" id="ARBA00001947"/>
    </source>
</evidence>
<comment type="cofactor">
    <cofactor evidence="1">
        <name>Zn(2+)</name>
        <dbReference type="ChEBI" id="CHEBI:29105"/>
    </cofactor>
</comment>
<dbReference type="SUPFAM" id="SSF51735">
    <property type="entry name" value="NAD(P)-binding Rossmann-fold domains"/>
    <property type="match status" value="1"/>
</dbReference>
<evidence type="ECO:0000259" key="6">
    <source>
        <dbReference type="Pfam" id="PF00107"/>
    </source>
</evidence>
<keyword evidence="3" id="KW-0479">Metal-binding</keyword>
<dbReference type="InterPro" id="IPR013154">
    <property type="entry name" value="ADH-like_N"/>
</dbReference>
<accession>A0ABZ3D5F9</accession>
<keyword evidence="9" id="KW-1185">Reference proteome</keyword>
<dbReference type="InterPro" id="IPR036291">
    <property type="entry name" value="NAD(P)-bd_dom_sf"/>
</dbReference>
<reference evidence="8 9" key="1">
    <citation type="submission" date="2024-04" db="EMBL/GenBank/DDBJ databases">
        <title>Complete genome sequence of Nguyenibacter vanlangesis HBCM-1154, a strain capable of nitrogen fixation, IAA production, and phosphorus solubilization isolated from sugarcane soil.</title>
        <authorList>
            <person name="MY HANH P."/>
        </authorList>
    </citation>
    <scope>NUCLEOTIDE SEQUENCE [LARGE SCALE GENOMIC DNA]</scope>
    <source>
        <strain evidence="8 9">HBCM 1154</strain>
    </source>
</reference>
<evidence type="ECO:0000256" key="4">
    <source>
        <dbReference type="ARBA" id="ARBA00022833"/>
    </source>
</evidence>
<dbReference type="Pfam" id="PF00107">
    <property type="entry name" value="ADH_zinc_N"/>
    <property type="match status" value="1"/>
</dbReference>
<evidence type="ECO:0000256" key="3">
    <source>
        <dbReference type="ARBA" id="ARBA00022723"/>
    </source>
</evidence>
<dbReference type="SUPFAM" id="SSF50129">
    <property type="entry name" value="GroES-like"/>
    <property type="match status" value="1"/>
</dbReference>
<evidence type="ECO:0000313" key="9">
    <source>
        <dbReference type="Proteomes" id="UP001449795"/>
    </source>
</evidence>
<dbReference type="InterPro" id="IPR013149">
    <property type="entry name" value="ADH-like_C"/>
</dbReference>
<dbReference type="InterPro" id="IPR011032">
    <property type="entry name" value="GroES-like_sf"/>
</dbReference>
<dbReference type="RefSeq" id="WP_342628607.1">
    <property type="nucleotide sequence ID" value="NZ_CP152276.1"/>
</dbReference>
<dbReference type="Gene3D" id="3.40.50.720">
    <property type="entry name" value="NAD(P)-binding Rossmann-like Domain"/>
    <property type="match status" value="1"/>
</dbReference>
<evidence type="ECO:0000256" key="2">
    <source>
        <dbReference type="ARBA" id="ARBA00008072"/>
    </source>
</evidence>
<evidence type="ECO:0000313" key="8">
    <source>
        <dbReference type="EMBL" id="XAE43007.1"/>
    </source>
</evidence>
<protein>
    <submittedName>
        <fullName evidence="8">Alcohol dehydrogenase catalytic domain-containing protein</fullName>
    </submittedName>
</protein>
<sequence length="369" mass="39440">MLKCARTGFSFHFHHIYIPDAEPTRGLILKRRADPMLAARFYGIGDIRVMPIAPPSGLQEGFVRIRIEAAGICGSDLHNFRTGQWLSRCPVTPGHEFAGIVTETCGDCAGLAPGDHVVADSRVGCGSCASCHSGQPNLCRKLGFVGEVCDGGFAQEAVLPATQLLPLPPDMPLRHGALVEPLSVALHAVHRLAPTPGARVVVCGGGTIGGLAALILRERGHKVSLLERNAARQALLEAHLGTRPLSPDTESWNTRFILDATGAAPVIELACERIAPGGRLVFAGLFHQKPKIDFNRVVENETELFGVSAFANEMPQAIAFLPSIAPKLDALISSPTPLQDLPQRYDALLAGMEVRLKTLITPNGMSDAW</sequence>
<dbReference type="PANTHER" id="PTHR43161:SF23">
    <property type="entry name" value="(R,R)-BUTANEDIOL DEHYDROGENASE-RELATED"/>
    <property type="match status" value="1"/>
</dbReference>
<name>A0ABZ3D5F9_9PROT</name>
<proteinExistence type="inferred from homology"/>
<dbReference type="Proteomes" id="UP001449795">
    <property type="component" value="Chromosome"/>
</dbReference>
<dbReference type="Pfam" id="PF08240">
    <property type="entry name" value="ADH_N"/>
    <property type="match status" value="1"/>
</dbReference>